<dbReference type="CDD" id="cd00317">
    <property type="entry name" value="cyclophilin"/>
    <property type="match status" value="1"/>
</dbReference>
<proteinExistence type="predicted"/>
<gene>
    <name evidence="6" type="ORF">FNB79_10320</name>
</gene>
<organism evidence="6 7">
    <name type="scientific">Formosa sediminum</name>
    <dbReference type="NCBI Taxonomy" id="2594004"/>
    <lineage>
        <taxon>Bacteria</taxon>
        <taxon>Pseudomonadati</taxon>
        <taxon>Bacteroidota</taxon>
        <taxon>Flavobacteriia</taxon>
        <taxon>Flavobacteriales</taxon>
        <taxon>Flavobacteriaceae</taxon>
        <taxon>Formosa</taxon>
    </lineage>
</organism>
<evidence type="ECO:0000256" key="3">
    <source>
        <dbReference type="ARBA" id="ARBA00023235"/>
    </source>
</evidence>
<dbReference type="OrthoDB" id="9807797at2"/>
<name>A0A516GS38_9FLAO</name>
<dbReference type="GO" id="GO:0003755">
    <property type="term" value="F:peptidyl-prolyl cis-trans isomerase activity"/>
    <property type="evidence" value="ECO:0007669"/>
    <property type="project" value="UniProtKB-KW"/>
</dbReference>
<dbReference type="SUPFAM" id="SSF50891">
    <property type="entry name" value="Cyclophilin-like"/>
    <property type="match status" value="1"/>
</dbReference>
<dbReference type="RefSeq" id="WP_143381222.1">
    <property type="nucleotide sequence ID" value="NZ_CP041637.1"/>
</dbReference>
<feature type="region of interest" description="Disordered" evidence="4">
    <location>
        <begin position="27"/>
        <end position="46"/>
    </location>
</feature>
<accession>A0A516GS38</accession>
<dbReference type="PANTHER" id="PTHR45625">
    <property type="entry name" value="PEPTIDYL-PROLYL CIS-TRANS ISOMERASE-RELATED"/>
    <property type="match status" value="1"/>
</dbReference>
<dbReference type="PANTHER" id="PTHR45625:SF4">
    <property type="entry name" value="PEPTIDYLPROLYL ISOMERASE DOMAIN AND WD REPEAT-CONTAINING PROTEIN 1"/>
    <property type="match status" value="1"/>
</dbReference>
<evidence type="ECO:0000313" key="7">
    <source>
        <dbReference type="Proteomes" id="UP000319209"/>
    </source>
</evidence>
<dbReference type="EMBL" id="CP041637">
    <property type="protein sequence ID" value="QDO94337.1"/>
    <property type="molecule type" value="Genomic_DNA"/>
</dbReference>
<evidence type="ECO:0000256" key="1">
    <source>
        <dbReference type="ARBA" id="ARBA00013194"/>
    </source>
</evidence>
<keyword evidence="2" id="KW-0697">Rotamase</keyword>
<evidence type="ECO:0000259" key="5">
    <source>
        <dbReference type="PROSITE" id="PS50072"/>
    </source>
</evidence>
<evidence type="ECO:0000256" key="4">
    <source>
        <dbReference type="SAM" id="MobiDB-lite"/>
    </source>
</evidence>
<evidence type="ECO:0000256" key="2">
    <source>
        <dbReference type="ARBA" id="ARBA00023110"/>
    </source>
</evidence>
<dbReference type="AlphaFoldDB" id="A0A516GS38"/>
<evidence type="ECO:0000313" key="6">
    <source>
        <dbReference type="EMBL" id="QDO94337.1"/>
    </source>
</evidence>
<reference evidence="6 7" key="1">
    <citation type="submission" date="2019-07" db="EMBL/GenBank/DDBJ databases">
        <title>Genome sequencing for Formosa sp. PS13.</title>
        <authorList>
            <person name="Park S.-J."/>
        </authorList>
    </citation>
    <scope>NUCLEOTIDE SEQUENCE [LARGE SCALE GENOMIC DNA]</scope>
    <source>
        <strain evidence="6 7">PS13</strain>
    </source>
</reference>
<dbReference type="Proteomes" id="UP000319209">
    <property type="component" value="Chromosome"/>
</dbReference>
<dbReference type="InterPro" id="IPR029000">
    <property type="entry name" value="Cyclophilin-like_dom_sf"/>
</dbReference>
<keyword evidence="7" id="KW-1185">Reference proteome</keyword>
<protein>
    <recommendedName>
        <fullName evidence="1">peptidylprolyl isomerase</fullName>
        <ecNumber evidence="1">5.2.1.8</ecNumber>
    </recommendedName>
</protein>
<keyword evidence="3 6" id="KW-0413">Isomerase</keyword>
<feature type="domain" description="PPIase cyclophilin-type" evidence="5">
    <location>
        <begin position="90"/>
        <end position="240"/>
    </location>
</feature>
<dbReference type="Pfam" id="PF00160">
    <property type="entry name" value="Pro_isomerase"/>
    <property type="match status" value="1"/>
</dbReference>
<dbReference type="Gene3D" id="2.40.100.10">
    <property type="entry name" value="Cyclophilin-like"/>
    <property type="match status" value="1"/>
</dbReference>
<sequence>MRVLVYSCLFLLLFNCEDTKSKKNNTLNPIPETSTTKTTEKASVKQDSLINTAENTREFPVLTDDNAMEFFLQYEKHHKENKVRITTEFGTIDILLFNETKFHRANFIFLTKQGYFTNTQFYRVVKNFIIQGGSSDDPEIGKRRVDIGKYLLPTDAKRGFTHDRGVISMPSSDIENPYKLASPYEFFIVQAPGGAHHLDGDYTIFGKVINGMDVVDKISNVETDNAEWPLHNVYIQSIEIIN</sequence>
<dbReference type="InterPro" id="IPR044666">
    <property type="entry name" value="Cyclophilin_A-like"/>
</dbReference>
<dbReference type="KEGG" id="fop:FNB79_10320"/>
<dbReference type="PROSITE" id="PS50072">
    <property type="entry name" value="CSA_PPIASE_2"/>
    <property type="match status" value="1"/>
</dbReference>
<dbReference type="InterPro" id="IPR002130">
    <property type="entry name" value="Cyclophilin-type_PPIase_dom"/>
</dbReference>
<dbReference type="EC" id="5.2.1.8" evidence="1"/>